<dbReference type="CDD" id="cd02440">
    <property type="entry name" value="AdoMet_MTases"/>
    <property type="match status" value="1"/>
</dbReference>
<dbReference type="EMBL" id="CP005587">
    <property type="protein sequence ID" value="AGK57128.1"/>
    <property type="molecule type" value="Genomic_DNA"/>
</dbReference>
<evidence type="ECO:0000259" key="1">
    <source>
        <dbReference type="Pfam" id="PF13649"/>
    </source>
</evidence>
<dbReference type="GO" id="GO:0008168">
    <property type="term" value="F:methyltransferase activity"/>
    <property type="evidence" value="ECO:0007669"/>
    <property type="project" value="UniProtKB-KW"/>
</dbReference>
<sequence length="211" mass="24193">MPQPSSSGSSINFHRYQRIATIYDLLDLPFEYSRYRALRRQLFDGLQGHILDAGVGTGRNFPFYPRNAAVIGIDISPAMLRRANRRRSQSPAASIELRQMDVAHITLPDRAFDAAVTSFLFCVLPGELQIPALQELHRVVRPGGVIRLMEYLRPQGRIRRLITRLWDPWIAWAYGASFDRQTEMHIRNAGLKVSMDRFVVTDLIKLIEIEC</sequence>
<dbReference type="HOGENOM" id="CLU_037990_7_3_5"/>
<dbReference type="GO" id="GO:0032259">
    <property type="term" value="P:methylation"/>
    <property type="evidence" value="ECO:0007669"/>
    <property type="project" value="UniProtKB-KW"/>
</dbReference>
<dbReference type="OrthoDB" id="9777830at2"/>
<evidence type="ECO:0000313" key="2">
    <source>
        <dbReference type="EMBL" id="AGK57128.1"/>
    </source>
</evidence>
<keyword evidence="2" id="KW-0489">Methyltransferase</keyword>
<accession>N0B2F0</accession>
<keyword evidence="2" id="KW-0808">Transferase</keyword>
<dbReference type="RefSeq" id="WP_015597165.1">
    <property type="nucleotide sequence ID" value="NC_021172.1"/>
</dbReference>
<name>N0B2F0_9HYPH</name>
<dbReference type="InterPro" id="IPR029063">
    <property type="entry name" value="SAM-dependent_MTases_sf"/>
</dbReference>
<keyword evidence="3" id="KW-1185">Reference proteome</keyword>
<reference evidence="2 3" key="1">
    <citation type="journal article" date="2013" name="Genome Announc.">
        <title>Genome sequences for three denitrifying bacterial strains isolated from a uranium- and nitrate-contaminated subsurface environment.</title>
        <authorList>
            <person name="Venkatramanan R."/>
            <person name="Prakash O."/>
            <person name="Woyke T."/>
            <person name="Chain P."/>
            <person name="Goodwin L.A."/>
            <person name="Watson D."/>
            <person name="Brooks S."/>
            <person name="Kostka J.E."/>
            <person name="Green S.J."/>
        </authorList>
    </citation>
    <scope>NUCLEOTIDE SEQUENCE [LARGE SCALE GENOMIC DNA]</scope>
    <source>
        <strain evidence="2 3">1NES1</strain>
    </source>
</reference>
<dbReference type="Pfam" id="PF13649">
    <property type="entry name" value="Methyltransf_25"/>
    <property type="match status" value="1"/>
</dbReference>
<organism evidence="2 3">
    <name type="scientific">Hyphomicrobium denitrificans 1NES1</name>
    <dbReference type="NCBI Taxonomy" id="670307"/>
    <lineage>
        <taxon>Bacteria</taxon>
        <taxon>Pseudomonadati</taxon>
        <taxon>Pseudomonadota</taxon>
        <taxon>Alphaproteobacteria</taxon>
        <taxon>Hyphomicrobiales</taxon>
        <taxon>Hyphomicrobiaceae</taxon>
        <taxon>Hyphomicrobium</taxon>
    </lineage>
</organism>
<dbReference type="PANTHER" id="PTHR45036">
    <property type="entry name" value="METHYLTRANSFERASE LIKE 7B"/>
    <property type="match status" value="1"/>
</dbReference>
<dbReference type="eggNOG" id="COG2226">
    <property type="taxonomic scope" value="Bacteria"/>
</dbReference>
<dbReference type="InterPro" id="IPR041698">
    <property type="entry name" value="Methyltransf_25"/>
</dbReference>
<dbReference type="PANTHER" id="PTHR45036:SF1">
    <property type="entry name" value="METHYLTRANSFERASE LIKE 7A"/>
    <property type="match status" value="1"/>
</dbReference>
<dbReference type="Gene3D" id="3.40.50.150">
    <property type="entry name" value="Vaccinia Virus protein VP39"/>
    <property type="match status" value="1"/>
</dbReference>
<evidence type="ECO:0000313" key="3">
    <source>
        <dbReference type="Proteomes" id="UP000005952"/>
    </source>
</evidence>
<gene>
    <name evidence="2" type="ORF">HYPDE_27243</name>
</gene>
<dbReference type="SUPFAM" id="SSF53335">
    <property type="entry name" value="S-adenosyl-L-methionine-dependent methyltransferases"/>
    <property type="match status" value="1"/>
</dbReference>
<protein>
    <submittedName>
        <fullName evidence="2">Methyltransferase, UbiE/COQ5 family protein</fullName>
    </submittedName>
</protein>
<dbReference type="InterPro" id="IPR052356">
    <property type="entry name" value="Thiol_S-MT"/>
</dbReference>
<feature type="domain" description="Methyltransferase" evidence="1">
    <location>
        <begin position="50"/>
        <end position="144"/>
    </location>
</feature>
<dbReference type="KEGG" id="hdt:HYPDE_27243"/>
<dbReference type="AlphaFoldDB" id="N0B2F0"/>
<dbReference type="Proteomes" id="UP000005952">
    <property type="component" value="Chromosome"/>
</dbReference>
<proteinExistence type="predicted"/>